<dbReference type="EMBL" id="SRLC01000003">
    <property type="protein sequence ID" value="TGE20528.1"/>
    <property type="molecule type" value="Genomic_DNA"/>
</dbReference>
<dbReference type="RefSeq" id="WP_135465329.1">
    <property type="nucleotide sequence ID" value="NZ_SRLC01000003.1"/>
</dbReference>
<gene>
    <name evidence="3" type="ORF">E5K00_21275</name>
</gene>
<evidence type="ECO:0000259" key="1">
    <source>
        <dbReference type="Pfam" id="PF01345"/>
    </source>
</evidence>
<accession>A0A4Z0PS79</accession>
<dbReference type="InterPro" id="IPR001434">
    <property type="entry name" value="OmcB-like_DUF11"/>
</dbReference>
<feature type="domain" description="DUF11" evidence="1">
    <location>
        <begin position="432"/>
        <end position="537"/>
    </location>
</feature>
<dbReference type="OrthoDB" id="7794186at2"/>
<dbReference type="GO" id="GO:0004553">
    <property type="term" value="F:hydrolase activity, hydrolyzing O-glycosyl compounds"/>
    <property type="evidence" value="ECO:0007669"/>
    <property type="project" value="UniProtKB-ARBA"/>
</dbReference>
<proteinExistence type="predicted"/>
<dbReference type="NCBIfam" id="TIGR04183">
    <property type="entry name" value="Por_Secre_tail"/>
    <property type="match status" value="1"/>
</dbReference>
<feature type="domain" description="Secretion system C-terminal sorting" evidence="2">
    <location>
        <begin position="653"/>
        <end position="716"/>
    </location>
</feature>
<protein>
    <submittedName>
        <fullName evidence="3">T9SS type A sorting domain-containing protein</fullName>
    </submittedName>
</protein>
<dbReference type="Proteomes" id="UP000297549">
    <property type="component" value="Unassembled WGS sequence"/>
</dbReference>
<organism evidence="3 4">
    <name type="scientific">Hymenobacter aquaticus</name>
    <dbReference type="NCBI Taxonomy" id="1867101"/>
    <lineage>
        <taxon>Bacteria</taxon>
        <taxon>Pseudomonadati</taxon>
        <taxon>Bacteroidota</taxon>
        <taxon>Cytophagia</taxon>
        <taxon>Cytophagales</taxon>
        <taxon>Hymenobacteraceae</taxon>
        <taxon>Hymenobacter</taxon>
    </lineage>
</organism>
<reference evidence="3 4" key="1">
    <citation type="submission" date="2019-04" db="EMBL/GenBank/DDBJ databases">
        <authorList>
            <person name="Feng G."/>
            <person name="Zhang J."/>
            <person name="Zhu H."/>
        </authorList>
    </citation>
    <scope>NUCLEOTIDE SEQUENCE [LARGE SCALE GENOMIC DNA]</scope>
    <source>
        <strain evidence="3 4">JCM 31653</strain>
    </source>
</reference>
<dbReference type="InterPro" id="IPR013783">
    <property type="entry name" value="Ig-like_fold"/>
</dbReference>
<dbReference type="InterPro" id="IPR026444">
    <property type="entry name" value="Secre_tail"/>
</dbReference>
<dbReference type="Pfam" id="PF01345">
    <property type="entry name" value="DUF11"/>
    <property type="match status" value="1"/>
</dbReference>
<evidence type="ECO:0000313" key="4">
    <source>
        <dbReference type="Proteomes" id="UP000297549"/>
    </source>
</evidence>
<dbReference type="SUPFAM" id="SSF49899">
    <property type="entry name" value="Concanavalin A-like lectins/glucanases"/>
    <property type="match status" value="1"/>
</dbReference>
<dbReference type="Pfam" id="PF17963">
    <property type="entry name" value="Big_9"/>
    <property type="match status" value="1"/>
</dbReference>
<sequence length="727" mass="75370">MQAICTIPSGRAAWQRWQKSFWTLAGGLLLSTSLLAQTTPPAFPRNEPFKGSTAPNFTFGGVAHLTGTGGTADPIGSGYLRLTDAANNQAGYAIDNVGFPSSAGFTISFEFFSYGGTNPGADGFSVFLVDASQPASGFRIGASGGSLGYAQKTVSPVADGVSRGYIGIGIDEFGNYSNGAEGRSGGSASLDASGKVPNGIAIRGAGDGSAATDYPYLTGTQPGTLDFSLDVATARAQSGSDDYRRAFIDVVPTTVGSETTYRISVRIQHGNSIRTAIDNFIVPTPPPNLRLGFSGSTGGSTNIHEIRNLNIVQVPFANTDVASTLYNAPLTIPVLNNDVAPGSSIDLASVDLDPNTAGIQTSFTVAGKGRFVVGSDGIVTFTPSGTFAGQVVIPYTMRSILGEDYTSSPANIRVTVQGADVAATINGPVSTLRGATVTYSMTTANQGVTTALNVVPKLRLPANLAPLSVVAPNGTYDAASGWVTFSTIASLPNSAVPIVNTATFPVPASEPATMTGWASAASTVVPDPTPDNNSASLNTAVGAPLPVELSAFTAKPEQADAVLAWTTASEKNNDRFEVERSLNATDFQHVVTVSGHGSTATASRYQYRDAQVAHLSRQPIYYRLRQVDTDGRTSYSPVRTVQFAGVAKLAVSVYPNPSTGTATLDLTGLPAGECTVQLTDLTGRVLQQFTAAGAQEQPLNLQQLAPGAYLLQVRGQAGPLVFPVVRH</sequence>
<evidence type="ECO:0000259" key="2">
    <source>
        <dbReference type="Pfam" id="PF18962"/>
    </source>
</evidence>
<dbReference type="GO" id="GO:0005975">
    <property type="term" value="P:carbohydrate metabolic process"/>
    <property type="evidence" value="ECO:0007669"/>
    <property type="project" value="UniProtKB-ARBA"/>
</dbReference>
<name>A0A4Z0PS79_9BACT</name>
<dbReference type="Gene3D" id="2.60.120.200">
    <property type="match status" value="1"/>
</dbReference>
<comment type="caution">
    <text evidence="3">The sequence shown here is derived from an EMBL/GenBank/DDBJ whole genome shotgun (WGS) entry which is preliminary data.</text>
</comment>
<dbReference type="InterPro" id="IPR013320">
    <property type="entry name" value="ConA-like_dom_sf"/>
</dbReference>
<evidence type="ECO:0000313" key="3">
    <source>
        <dbReference type="EMBL" id="TGE20528.1"/>
    </source>
</evidence>
<dbReference type="Pfam" id="PF18962">
    <property type="entry name" value="Por_Secre_tail"/>
    <property type="match status" value="1"/>
</dbReference>
<dbReference type="AlphaFoldDB" id="A0A4Z0PS79"/>
<keyword evidence="4" id="KW-1185">Reference proteome</keyword>
<dbReference type="Gene3D" id="2.60.40.10">
    <property type="entry name" value="Immunoglobulins"/>
    <property type="match status" value="1"/>
</dbReference>